<organism evidence="2 3">
    <name type="scientific">Longimicrobium terrae</name>
    <dbReference type="NCBI Taxonomy" id="1639882"/>
    <lineage>
        <taxon>Bacteria</taxon>
        <taxon>Pseudomonadati</taxon>
        <taxon>Gemmatimonadota</taxon>
        <taxon>Longimicrobiia</taxon>
        <taxon>Longimicrobiales</taxon>
        <taxon>Longimicrobiaceae</taxon>
        <taxon>Longimicrobium</taxon>
    </lineage>
</organism>
<dbReference type="CDD" id="cd02859">
    <property type="entry name" value="E_set_AMPKbeta_like_N"/>
    <property type="match status" value="1"/>
</dbReference>
<feature type="chain" id="PRO_5032846676" description="AMP-activated protein kinase glycogen-binding domain-containing protein" evidence="1">
    <location>
        <begin position="21"/>
        <end position="362"/>
    </location>
</feature>
<evidence type="ECO:0000313" key="3">
    <source>
        <dbReference type="Proteomes" id="UP000582837"/>
    </source>
</evidence>
<keyword evidence="3" id="KW-1185">Reference proteome</keyword>
<evidence type="ECO:0000256" key="1">
    <source>
        <dbReference type="SAM" id="SignalP"/>
    </source>
</evidence>
<reference evidence="2 3" key="1">
    <citation type="submission" date="2020-08" db="EMBL/GenBank/DDBJ databases">
        <title>Genomic Encyclopedia of Type Strains, Phase IV (KMG-IV): sequencing the most valuable type-strain genomes for metagenomic binning, comparative biology and taxonomic classification.</title>
        <authorList>
            <person name="Goeker M."/>
        </authorList>
    </citation>
    <scope>NUCLEOTIDE SEQUENCE [LARGE SCALE GENOMIC DNA]</scope>
    <source>
        <strain evidence="2 3">DSM 29007</strain>
    </source>
</reference>
<gene>
    <name evidence="2" type="ORF">HNQ61_003732</name>
</gene>
<sequence>MKRPLLVLAAALALATQAAAQGWTVQAAAGRAVHDPVSARVGSTSASLGLSYDGAARWGYVSGGVAVQGEGPGWGAAGLGGWIPAAQFGAVQAGVNTALQGYVFGPTGPNEAGQGGSVQLQPSLAWRGGVMTATLRSGLSAAADRISDAAELRVFLDSDARLAASVADGVEIGAGARLVSGEGGRWPYAGATAEVRRPWGGGWAYAGRWLDTDHPDPATAWGAGVRLRVIRATEVQASVRQEPFDPVYWSTPRRTWSVQLSRSLGRGSRRGAMAAPRIATGVAVFRIARAKAASAPSVVGAFTGWAPVPMQAEGDAWVARIPVAPGLHHYVFRTASGEVVVPDGVQTVDDGFGGRSAVLVVP</sequence>
<dbReference type="InterPro" id="IPR014756">
    <property type="entry name" value="Ig_E-set"/>
</dbReference>
<dbReference type="RefSeq" id="WP_170034779.1">
    <property type="nucleotide sequence ID" value="NZ_JABDTL010000001.1"/>
</dbReference>
<evidence type="ECO:0000313" key="2">
    <source>
        <dbReference type="EMBL" id="MBB6072071.1"/>
    </source>
</evidence>
<dbReference type="AlphaFoldDB" id="A0A841H1W3"/>
<dbReference type="EMBL" id="JACHIA010000012">
    <property type="protein sequence ID" value="MBB6072071.1"/>
    <property type="molecule type" value="Genomic_DNA"/>
</dbReference>
<dbReference type="SUPFAM" id="SSF81296">
    <property type="entry name" value="E set domains"/>
    <property type="match status" value="1"/>
</dbReference>
<keyword evidence="1" id="KW-0732">Signal</keyword>
<dbReference type="InterPro" id="IPR013783">
    <property type="entry name" value="Ig-like_fold"/>
</dbReference>
<comment type="caution">
    <text evidence="2">The sequence shown here is derived from an EMBL/GenBank/DDBJ whole genome shotgun (WGS) entry which is preliminary data.</text>
</comment>
<feature type="signal peptide" evidence="1">
    <location>
        <begin position="1"/>
        <end position="20"/>
    </location>
</feature>
<evidence type="ECO:0008006" key="4">
    <source>
        <dbReference type="Google" id="ProtNLM"/>
    </source>
</evidence>
<accession>A0A841H1W3</accession>
<dbReference type="Proteomes" id="UP000582837">
    <property type="component" value="Unassembled WGS sequence"/>
</dbReference>
<protein>
    <recommendedName>
        <fullName evidence="4">AMP-activated protein kinase glycogen-binding domain-containing protein</fullName>
    </recommendedName>
</protein>
<proteinExistence type="predicted"/>
<dbReference type="Gene3D" id="2.60.40.10">
    <property type="entry name" value="Immunoglobulins"/>
    <property type="match status" value="1"/>
</dbReference>
<name>A0A841H1W3_9BACT</name>